<evidence type="ECO:0000313" key="2">
    <source>
        <dbReference type="EMBL" id="MBR1138424.1"/>
    </source>
</evidence>
<sequence length="281" mass="31765">MYEAYYGFREKPFTILPDPDLIYWGNMHRMAYTMLEFGVTNNAGFTVITGGIGCGKTTLLRHLLKKLSPNVTMGLISNSPQGRHELLQWILMSFNQPFDGDYPTLFKRLQEFLYRQYTGRRRAILIIDEAQNLGLDALEHLRMLSNINADKHQILHLIIVGQPQLRDLLLNPQLHQFAQRISSDFHLQPLSPSEVANYIAFRVTEAGSDRIMFTLDAAAKIAEASGGVPRTINILCDTALVYGYANGIDVISGDIVEDVIADKQQFSILPLHKPSKIAKYR</sequence>
<accession>A0ABS5GAR1</accession>
<evidence type="ECO:0000313" key="3">
    <source>
        <dbReference type="Proteomes" id="UP001314635"/>
    </source>
</evidence>
<dbReference type="PANTHER" id="PTHR35894">
    <property type="entry name" value="GENERAL SECRETION PATHWAY PROTEIN A-RELATED"/>
    <property type="match status" value="1"/>
</dbReference>
<dbReference type="SUPFAM" id="SSF52540">
    <property type="entry name" value="P-loop containing nucleoside triphosphate hydrolases"/>
    <property type="match status" value="1"/>
</dbReference>
<evidence type="ECO:0000259" key="1">
    <source>
        <dbReference type="SMART" id="SM00382"/>
    </source>
</evidence>
<comment type="caution">
    <text evidence="2">The sequence shown here is derived from an EMBL/GenBank/DDBJ whole genome shotgun (WGS) entry which is preliminary data.</text>
</comment>
<organism evidence="2 3">
    <name type="scientific">Bradyrhizobium denitrificans</name>
    <dbReference type="NCBI Taxonomy" id="2734912"/>
    <lineage>
        <taxon>Bacteria</taxon>
        <taxon>Pseudomonadati</taxon>
        <taxon>Pseudomonadota</taxon>
        <taxon>Alphaproteobacteria</taxon>
        <taxon>Hyphomicrobiales</taxon>
        <taxon>Nitrobacteraceae</taxon>
        <taxon>Bradyrhizobium</taxon>
    </lineage>
</organism>
<dbReference type="InterPro" id="IPR027417">
    <property type="entry name" value="P-loop_NTPase"/>
</dbReference>
<dbReference type="RefSeq" id="WP_012041317.1">
    <property type="nucleotide sequence ID" value="NZ_JAFCLK010000021.1"/>
</dbReference>
<dbReference type="Gene3D" id="3.40.50.300">
    <property type="entry name" value="P-loop containing nucleotide triphosphate hydrolases"/>
    <property type="match status" value="1"/>
</dbReference>
<keyword evidence="3" id="KW-1185">Reference proteome</keyword>
<reference evidence="3" key="1">
    <citation type="journal article" date="2021" name="ISME J.">
        <title>Evolutionary origin and ecological implication of a unique nif island in free-living Bradyrhizobium lineages.</title>
        <authorList>
            <person name="Tao J."/>
        </authorList>
    </citation>
    <scope>NUCLEOTIDE SEQUENCE [LARGE SCALE GENOMIC DNA]</scope>
    <source>
        <strain evidence="3">SZCCT0094</strain>
    </source>
</reference>
<gene>
    <name evidence="2" type="ORF">JQ619_21890</name>
</gene>
<dbReference type="InterPro" id="IPR049945">
    <property type="entry name" value="AAA_22"/>
</dbReference>
<dbReference type="InterPro" id="IPR052026">
    <property type="entry name" value="ExeA_AAA_ATPase_DNA-bind"/>
</dbReference>
<dbReference type="Pfam" id="PF13401">
    <property type="entry name" value="AAA_22"/>
    <property type="match status" value="1"/>
</dbReference>
<dbReference type="Proteomes" id="UP001314635">
    <property type="component" value="Unassembled WGS sequence"/>
</dbReference>
<proteinExistence type="predicted"/>
<dbReference type="InterPro" id="IPR003593">
    <property type="entry name" value="AAA+_ATPase"/>
</dbReference>
<protein>
    <submittedName>
        <fullName evidence="2">AAA family ATPase</fullName>
    </submittedName>
</protein>
<dbReference type="PANTHER" id="PTHR35894:SF1">
    <property type="entry name" value="PHOSPHORIBULOKINASE _ URIDINE KINASE FAMILY"/>
    <property type="match status" value="1"/>
</dbReference>
<name>A0ABS5GAR1_9BRAD</name>
<dbReference type="SMART" id="SM00382">
    <property type="entry name" value="AAA"/>
    <property type="match status" value="1"/>
</dbReference>
<feature type="domain" description="AAA+ ATPase" evidence="1">
    <location>
        <begin position="42"/>
        <end position="193"/>
    </location>
</feature>
<dbReference type="EMBL" id="JAFCLK010000021">
    <property type="protein sequence ID" value="MBR1138424.1"/>
    <property type="molecule type" value="Genomic_DNA"/>
</dbReference>